<dbReference type="InterPro" id="IPR004044">
    <property type="entry name" value="KH_dom_type_2"/>
</dbReference>
<protein>
    <submittedName>
        <fullName evidence="7">GTPase Era</fullName>
    </submittedName>
</protein>
<sequence>MKCATVAIIGRPSAGKSTLLNTICEMKVSITASTPQTTRNAIRGIYTDNRGQLIFTDTPGFHLSEKTLNKRLQDTALRSLEESDVVLYLIDSKRSAGEEEMVLVSHIAKIKTPVVCVINKADIIRDTEEASARAFLEEFLPGRPVIKASAKLDEGVDEILIELFKLAPEGELLYPADAYTDQNLEFRISEIIREKAINLVTEEIPHAIYVEIADIEHDEKANTIWVRAFIIVERETQKGIVVGKGGANIAKIRKGAEPEIRSIFPNKKLRLDLRVKAQDKWRNNSVVLDRILR</sequence>
<dbReference type="AlphaFoldDB" id="A0A644YQF1"/>
<feature type="domain" description="Era-type G" evidence="6">
    <location>
        <begin position="2"/>
        <end position="169"/>
    </location>
</feature>
<dbReference type="Gene3D" id="3.30.300.20">
    <property type="match status" value="1"/>
</dbReference>
<dbReference type="PANTHER" id="PTHR42698:SF1">
    <property type="entry name" value="GTPASE ERA, MITOCHONDRIAL"/>
    <property type="match status" value="1"/>
</dbReference>
<dbReference type="PROSITE" id="PS51713">
    <property type="entry name" value="G_ERA"/>
    <property type="match status" value="1"/>
</dbReference>
<dbReference type="GO" id="GO:0043024">
    <property type="term" value="F:ribosomal small subunit binding"/>
    <property type="evidence" value="ECO:0007669"/>
    <property type="project" value="TreeGrafter"/>
</dbReference>
<dbReference type="HAMAP" id="MF_00367">
    <property type="entry name" value="GTPase_Era"/>
    <property type="match status" value="1"/>
</dbReference>
<keyword evidence="3" id="KW-0694">RNA-binding</keyword>
<dbReference type="InterPro" id="IPR005662">
    <property type="entry name" value="GTPase_Era-like"/>
</dbReference>
<dbReference type="NCBIfam" id="TIGR00231">
    <property type="entry name" value="small_GTP"/>
    <property type="match status" value="1"/>
</dbReference>
<dbReference type="NCBIfam" id="NF000908">
    <property type="entry name" value="PRK00089.1"/>
    <property type="match status" value="1"/>
</dbReference>
<dbReference type="EMBL" id="VSSQ01005325">
    <property type="protein sequence ID" value="MPM28703.1"/>
    <property type="molecule type" value="Genomic_DNA"/>
</dbReference>
<dbReference type="Gene3D" id="3.40.50.300">
    <property type="entry name" value="P-loop containing nucleotide triphosphate hydrolases"/>
    <property type="match status" value="1"/>
</dbReference>
<dbReference type="Pfam" id="PF07650">
    <property type="entry name" value="KH_2"/>
    <property type="match status" value="1"/>
</dbReference>
<dbReference type="CDD" id="cd22534">
    <property type="entry name" value="KH-II_Era"/>
    <property type="match status" value="1"/>
</dbReference>
<dbReference type="PANTHER" id="PTHR42698">
    <property type="entry name" value="GTPASE ERA"/>
    <property type="match status" value="1"/>
</dbReference>
<dbReference type="GO" id="GO:0000028">
    <property type="term" value="P:ribosomal small subunit assembly"/>
    <property type="evidence" value="ECO:0007669"/>
    <property type="project" value="TreeGrafter"/>
</dbReference>
<dbReference type="InterPro" id="IPR006073">
    <property type="entry name" value="GTP-bd"/>
</dbReference>
<dbReference type="InterPro" id="IPR027417">
    <property type="entry name" value="P-loop_NTPase"/>
</dbReference>
<dbReference type="Pfam" id="PF01926">
    <property type="entry name" value="MMR_HSR1"/>
    <property type="match status" value="1"/>
</dbReference>
<dbReference type="GO" id="GO:0005525">
    <property type="term" value="F:GTP binding"/>
    <property type="evidence" value="ECO:0007669"/>
    <property type="project" value="UniProtKB-KW"/>
</dbReference>
<dbReference type="GO" id="GO:0005829">
    <property type="term" value="C:cytosol"/>
    <property type="evidence" value="ECO:0007669"/>
    <property type="project" value="TreeGrafter"/>
</dbReference>
<evidence type="ECO:0000256" key="1">
    <source>
        <dbReference type="ARBA" id="ARBA00007921"/>
    </source>
</evidence>
<comment type="caution">
    <text evidence="7">The sequence shown here is derived from an EMBL/GenBank/DDBJ whole genome shotgun (WGS) entry which is preliminary data.</text>
</comment>
<dbReference type="InterPro" id="IPR005225">
    <property type="entry name" value="Small_GTP-bd"/>
</dbReference>
<proteinExistence type="inferred from homology"/>
<gene>
    <name evidence="7" type="primary">era_29</name>
    <name evidence="7" type="ORF">SDC9_75231</name>
</gene>
<evidence type="ECO:0000259" key="6">
    <source>
        <dbReference type="PROSITE" id="PS51713"/>
    </source>
</evidence>
<evidence type="ECO:0000256" key="2">
    <source>
        <dbReference type="ARBA" id="ARBA00022741"/>
    </source>
</evidence>
<evidence type="ECO:0000256" key="3">
    <source>
        <dbReference type="ARBA" id="ARBA00022884"/>
    </source>
</evidence>
<feature type="domain" description="KH type-2" evidence="5">
    <location>
        <begin position="200"/>
        <end position="277"/>
    </location>
</feature>
<dbReference type="GO" id="GO:0019843">
    <property type="term" value="F:rRNA binding"/>
    <property type="evidence" value="ECO:0007669"/>
    <property type="project" value="TreeGrafter"/>
</dbReference>
<evidence type="ECO:0000313" key="7">
    <source>
        <dbReference type="EMBL" id="MPM28703.1"/>
    </source>
</evidence>
<dbReference type="InterPro" id="IPR009019">
    <property type="entry name" value="KH_sf_prok-type"/>
</dbReference>
<evidence type="ECO:0000256" key="4">
    <source>
        <dbReference type="ARBA" id="ARBA00023134"/>
    </source>
</evidence>
<keyword evidence="2" id="KW-0547">Nucleotide-binding</keyword>
<evidence type="ECO:0000259" key="5">
    <source>
        <dbReference type="PROSITE" id="PS50823"/>
    </source>
</evidence>
<name>A0A644YQF1_9ZZZZ</name>
<comment type="similarity">
    <text evidence="1">Belongs to the TRAFAC class TrmE-Era-EngA-EngB-Septin-like GTPase superfamily. Era GTPase family.</text>
</comment>
<dbReference type="PROSITE" id="PS50823">
    <property type="entry name" value="KH_TYPE_2"/>
    <property type="match status" value="1"/>
</dbReference>
<organism evidence="7">
    <name type="scientific">bioreactor metagenome</name>
    <dbReference type="NCBI Taxonomy" id="1076179"/>
    <lineage>
        <taxon>unclassified sequences</taxon>
        <taxon>metagenomes</taxon>
        <taxon>ecological metagenomes</taxon>
    </lineage>
</organism>
<keyword evidence="4" id="KW-0342">GTP-binding</keyword>
<reference evidence="7" key="1">
    <citation type="submission" date="2019-08" db="EMBL/GenBank/DDBJ databases">
        <authorList>
            <person name="Kucharzyk K."/>
            <person name="Murdoch R.W."/>
            <person name="Higgins S."/>
            <person name="Loffler F."/>
        </authorList>
    </citation>
    <scope>NUCLEOTIDE SEQUENCE</scope>
</reference>
<dbReference type="InterPro" id="IPR015946">
    <property type="entry name" value="KH_dom-like_a/b"/>
</dbReference>
<dbReference type="SUPFAM" id="SSF52540">
    <property type="entry name" value="P-loop containing nucleoside triphosphate hydrolases"/>
    <property type="match status" value="1"/>
</dbReference>
<dbReference type="InterPro" id="IPR030388">
    <property type="entry name" value="G_ERA_dom"/>
</dbReference>
<dbReference type="NCBIfam" id="TIGR00436">
    <property type="entry name" value="era"/>
    <property type="match status" value="1"/>
</dbReference>
<accession>A0A644YQF1</accession>
<dbReference type="CDD" id="cd04163">
    <property type="entry name" value="Era"/>
    <property type="match status" value="1"/>
</dbReference>
<dbReference type="PRINTS" id="PR00326">
    <property type="entry name" value="GTP1OBG"/>
</dbReference>
<dbReference type="SUPFAM" id="SSF54814">
    <property type="entry name" value="Prokaryotic type KH domain (KH-domain type II)"/>
    <property type="match status" value="1"/>
</dbReference>